<keyword evidence="1" id="KW-0472">Membrane</keyword>
<dbReference type="AlphaFoldDB" id="A0AAW4WCM0"/>
<dbReference type="Proteomes" id="UP001198893">
    <property type="component" value="Unassembled WGS sequence"/>
</dbReference>
<protein>
    <submittedName>
        <fullName evidence="2">Sporulation protein YqfD</fullName>
    </submittedName>
</protein>
<keyword evidence="1" id="KW-1133">Transmembrane helix</keyword>
<evidence type="ECO:0000256" key="1">
    <source>
        <dbReference type="SAM" id="Phobius"/>
    </source>
</evidence>
<feature type="transmembrane region" description="Helical" evidence="1">
    <location>
        <begin position="90"/>
        <end position="110"/>
    </location>
</feature>
<dbReference type="EMBL" id="JAOQKI010000007">
    <property type="protein sequence ID" value="MCU6716798.1"/>
    <property type="molecule type" value="Genomic_DNA"/>
</dbReference>
<sequence>MTTLSLLKYIGGYLEVVLSGYAPERFLNLCGNHNILIWNLRKEEDVYRFFISIRAFWSIRPFVSKTGCRIRILRKIGFPFWMNRYRKRKCFLMGVILAAGLVWFLSRFLWNVEVDGNSSVTTETVLTFLDEEDSGYGDRIRTIDCEQLERDLRAQFPEIIWASVQIYGTKMTVLIKENLVQQEAMEELPYEASDLIAEEDATVESIITRNGTPLVKNGDAVKAGDILVSGRIDLTNDSGERYAYEYCNADADIYLLTEYPYHDKFSLAHEEKRMTGAEKKRYSIDFFGKIITLPALSGEFECADKTTDYKQLCLHGDFYLPLGIYSSTLKEYRTEQEIYTKEQAEAVATENFNIYLSHLAEKNIQILEKNVIIDMDDKNCIMEGIIKVRTKAALRHETEQLTAPDTEDTEEGLVLNELE</sequence>
<keyword evidence="5" id="KW-1185">Reference proteome</keyword>
<dbReference type="PIRSF" id="PIRSF029895">
    <property type="entry name" value="SpoIV"/>
    <property type="match status" value="1"/>
</dbReference>
<name>A0AAW4WCM0_9FIRM</name>
<gene>
    <name evidence="2" type="ORF">LKD47_01965</name>
    <name evidence="3" type="ORF">OCV43_05825</name>
</gene>
<organism evidence="2 4">
    <name type="scientific">Roseburia amylophila</name>
    <dbReference type="NCBI Taxonomy" id="2981794"/>
    <lineage>
        <taxon>Bacteria</taxon>
        <taxon>Bacillati</taxon>
        <taxon>Bacillota</taxon>
        <taxon>Clostridia</taxon>
        <taxon>Lachnospirales</taxon>
        <taxon>Lachnospiraceae</taxon>
        <taxon>Roseburia</taxon>
    </lineage>
</organism>
<proteinExistence type="predicted"/>
<reference evidence="2" key="2">
    <citation type="submission" date="2021-10" db="EMBL/GenBank/DDBJ databases">
        <title>Anaerobic single-cell dispensing facilitates the cultivation of human gut bacteria.</title>
        <authorList>
            <person name="Afrizal A."/>
        </authorList>
    </citation>
    <scope>NUCLEOTIDE SEQUENCE</scope>
    <source>
        <strain evidence="2">CLA-AA-H204</strain>
    </source>
</reference>
<accession>A0AAW4WCM0</accession>
<dbReference type="RefSeq" id="WP_227709522.1">
    <property type="nucleotide sequence ID" value="NZ_JAJEQW010000001.1"/>
</dbReference>
<comment type="caution">
    <text evidence="2">The sequence shown here is derived from an EMBL/GenBank/DDBJ whole genome shotgun (WGS) entry which is preliminary data.</text>
</comment>
<evidence type="ECO:0000313" key="4">
    <source>
        <dbReference type="Proteomes" id="UP001198893"/>
    </source>
</evidence>
<dbReference type="InterPro" id="IPR010690">
    <property type="entry name" value="YqfD"/>
</dbReference>
<dbReference type="EMBL" id="JAJEQW010000001">
    <property type="protein sequence ID" value="MCC2241069.1"/>
    <property type="molecule type" value="Genomic_DNA"/>
</dbReference>
<evidence type="ECO:0000313" key="2">
    <source>
        <dbReference type="EMBL" id="MCC2241069.1"/>
    </source>
</evidence>
<reference evidence="3 5" key="1">
    <citation type="journal article" date="2021" name="ISME Commun">
        <title>Automated analysis of genomic sequences facilitates high-throughput and comprehensive description of bacteria.</title>
        <authorList>
            <person name="Hitch T.C.A."/>
        </authorList>
    </citation>
    <scope>NUCLEOTIDE SEQUENCE [LARGE SCALE GENOMIC DNA]</scope>
    <source>
        <strain evidence="3 5">Sanger_19</strain>
    </source>
</reference>
<dbReference type="Pfam" id="PF06898">
    <property type="entry name" value="YqfD"/>
    <property type="match status" value="1"/>
</dbReference>
<evidence type="ECO:0000313" key="3">
    <source>
        <dbReference type="EMBL" id="MCU6716798.1"/>
    </source>
</evidence>
<evidence type="ECO:0000313" key="5">
    <source>
        <dbReference type="Proteomes" id="UP001209666"/>
    </source>
</evidence>
<keyword evidence="1" id="KW-0812">Transmembrane</keyword>
<reference evidence="3" key="3">
    <citation type="submission" date="2022-09" db="EMBL/GenBank/DDBJ databases">
        <authorList>
            <person name="Hitch T.C.A."/>
        </authorList>
    </citation>
    <scope>NUCLEOTIDE SEQUENCE</scope>
    <source>
        <strain evidence="3">Sanger_19</strain>
    </source>
</reference>
<dbReference type="Proteomes" id="UP001209666">
    <property type="component" value="Unassembled WGS sequence"/>
</dbReference>